<dbReference type="AlphaFoldDB" id="A0A370NC81"/>
<reference evidence="2" key="1">
    <citation type="submission" date="2018-05" db="EMBL/GenBank/DDBJ databases">
        <authorList>
            <person name="Feng T."/>
        </authorList>
    </citation>
    <scope>NUCLEOTIDE SEQUENCE [LARGE SCALE GENOMIC DNA]</scope>
    <source>
        <strain evidence="2">S27</strain>
    </source>
</reference>
<evidence type="ECO:0000313" key="2">
    <source>
        <dbReference type="Proteomes" id="UP000254875"/>
    </source>
</evidence>
<protein>
    <submittedName>
        <fullName evidence="1">Uncharacterized protein</fullName>
    </submittedName>
</protein>
<accession>A0A370NC81</accession>
<dbReference type="Proteomes" id="UP000254875">
    <property type="component" value="Unassembled WGS sequence"/>
</dbReference>
<proteinExistence type="predicted"/>
<dbReference type="EMBL" id="QHKS01000005">
    <property type="protein sequence ID" value="RDK03185.1"/>
    <property type="molecule type" value="Genomic_DNA"/>
</dbReference>
<gene>
    <name evidence="1" type="ORF">DLM46_09900</name>
</gene>
<dbReference type="OrthoDB" id="8994871at2"/>
<dbReference type="RefSeq" id="WP_115100577.1">
    <property type="nucleotide sequence ID" value="NZ_QHKS01000005.1"/>
</dbReference>
<evidence type="ECO:0000313" key="1">
    <source>
        <dbReference type="EMBL" id="RDK03185.1"/>
    </source>
</evidence>
<name>A0A370NC81_9BURK</name>
<comment type="caution">
    <text evidence="1">The sequence shown here is derived from an EMBL/GenBank/DDBJ whole genome shotgun (WGS) entry which is preliminary data.</text>
</comment>
<sequence length="215" mass="24260">MQPSDTYPERDGFTLSPFFAELPAYVMTFHDEEGDLRVVTEKVELGRAMTCYLSPVDALIEVLQLNQMLGTQYGVMPAQLVPAERWRDADGRGLIANVHLGWPVQNGRLLLRPAGALGGYGRMMHHWAREPLRFEFDETVLAEVTRLHEWAGLFAWRETLEEVRAWKPERVARVVARALASIGVARGDVTQCRQVALFDPESGQWHFVPRAGSST</sequence>
<keyword evidence="2" id="KW-1185">Reference proteome</keyword>
<organism evidence="1 2">
    <name type="scientific">Paraburkholderia lacunae</name>
    <dbReference type="NCBI Taxonomy" id="2211104"/>
    <lineage>
        <taxon>Bacteria</taxon>
        <taxon>Pseudomonadati</taxon>
        <taxon>Pseudomonadota</taxon>
        <taxon>Betaproteobacteria</taxon>
        <taxon>Burkholderiales</taxon>
        <taxon>Burkholderiaceae</taxon>
        <taxon>Paraburkholderia</taxon>
    </lineage>
</organism>